<evidence type="ECO:0000313" key="4">
    <source>
        <dbReference type="Proteomes" id="UP000309819"/>
    </source>
</evidence>
<evidence type="ECO:0000313" key="3">
    <source>
        <dbReference type="EMBL" id="TLP55902.1"/>
    </source>
</evidence>
<gene>
    <name evidence="3" type="ORF">FEM01_19400</name>
</gene>
<protein>
    <recommendedName>
        <fullName evidence="5">Secreted protein</fullName>
    </recommendedName>
</protein>
<feature type="chain" id="PRO_5024466429" description="Secreted protein" evidence="2">
    <location>
        <begin position="22"/>
        <end position="68"/>
    </location>
</feature>
<feature type="signal peptide" evidence="2">
    <location>
        <begin position="1"/>
        <end position="21"/>
    </location>
</feature>
<sequence>MNLSKYLLLATLALGSTSVFAEDGAQRSKQFWQAFREDQARLHGDDKQQALAERERKAEQRAREVAKD</sequence>
<name>A0A5R8YQZ4_9PSED</name>
<comment type="caution">
    <text evidence="3">The sequence shown here is derived from an EMBL/GenBank/DDBJ whole genome shotgun (WGS) entry which is preliminary data.</text>
</comment>
<feature type="region of interest" description="Disordered" evidence="1">
    <location>
        <begin position="43"/>
        <end position="68"/>
    </location>
</feature>
<dbReference type="EMBL" id="VAUO01000011">
    <property type="protein sequence ID" value="TLP55902.1"/>
    <property type="molecule type" value="Genomic_DNA"/>
</dbReference>
<dbReference type="Proteomes" id="UP000309819">
    <property type="component" value="Unassembled WGS sequence"/>
</dbReference>
<evidence type="ECO:0000256" key="1">
    <source>
        <dbReference type="SAM" id="MobiDB-lite"/>
    </source>
</evidence>
<dbReference type="AlphaFoldDB" id="A0A5R8YQZ4"/>
<keyword evidence="4" id="KW-1185">Reference proteome</keyword>
<evidence type="ECO:0000256" key="2">
    <source>
        <dbReference type="SAM" id="SignalP"/>
    </source>
</evidence>
<dbReference type="RefSeq" id="WP_138221177.1">
    <property type="nucleotide sequence ID" value="NZ_VAUO01000011.1"/>
</dbReference>
<reference evidence="3 4" key="1">
    <citation type="submission" date="2019-05" db="EMBL/GenBank/DDBJ databases">
        <title>Pseudomonas sp. SC006 isolated from lettuce that can produce HBGAs.</title>
        <authorList>
            <person name="Wang D."/>
            <person name="Liao N."/>
            <person name="Liu D."/>
            <person name="Zhang Z."/>
            <person name="Zou S."/>
        </authorList>
    </citation>
    <scope>NUCLEOTIDE SEQUENCE [LARGE SCALE GENOMIC DNA]</scope>
    <source>
        <strain evidence="3 4">SC006</strain>
    </source>
</reference>
<proteinExistence type="predicted"/>
<evidence type="ECO:0008006" key="5">
    <source>
        <dbReference type="Google" id="ProtNLM"/>
    </source>
</evidence>
<accession>A0A5R8YQZ4</accession>
<keyword evidence="2" id="KW-0732">Signal</keyword>
<organism evidence="3 4">
    <name type="scientific">Pseudomonas mosselii</name>
    <dbReference type="NCBI Taxonomy" id="78327"/>
    <lineage>
        <taxon>Bacteria</taxon>
        <taxon>Pseudomonadati</taxon>
        <taxon>Pseudomonadota</taxon>
        <taxon>Gammaproteobacteria</taxon>
        <taxon>Pseudomonadales</taxon>
        <taxon>Pseudomonadaceae</taxon>
        <taxon>Pseudomonas</taxon>
    </lineage>
</organism>